<evidence type="ECO:0000256" key="6">
    <source>
        <dbReference type="ARBA" id="ARBA00023121"/>
    </source>
</evidence>
<evidence type="ECO:0000256" key="1">
    <source>
        <dbReference type="ARBA" id="ARBA00004170"/>
    </source>
</evidence>
<sequence>CSYITLSYAPDGCIVRGLHVKAQAVVMSEAKSPTPTPGDTYKGWLFKWTNYIKGYQRRWFVLSNGLLSYYRTQAEMGHTCRGTINLATANIAVEDSCNFVISNGGAQTYHLKASSEVERQRWITALELAKAKAVQMQAESDDSGDDFPAVSPNSGQGGDCRNTEIQSTLRTLNSKVEDLATCNDLIVKHGSALQRSLSELEGLRVAVDMGEKVKQVTERATLFRITSNAMINACRDFLSMAQSHSKRWQKALQTEREQRIRLEETLEQLAKQHNHLERAFRGATSSNSFFISGAVSGKADASDEDDDNEFFDAMEEPAEFITVPADPKYHRYKLIFFIVRLFFFPPHVQRRTRIPDKPNYYLNLWSIMKNCIGKELSKIPMPVNFNEPLSMLQRLSEDLEYYELLDKAAKCHSSLEQMCYVAAFTVSSYSTTVHRTGKPFNPLLGETFELDRHRECGYRSLCEQVSHHPPAAAHHAFSEKGWTLRQEITLASKFRGKYLSIMPLGSIQCIFEKSNNHYSWKKVTTTVHNIIVGKLWIDQSGEIDVVNHKTGDRCHLKFAPYSYFSRDVPRKVTGVVTDKDGKAHYVLSGTWDEKMEFSKIMQSSKGENGTEGKQRTVYQTLKAKEIWRKNPLPEGAENMYYFSSLALTLNEPEEGVAPTDSRRRPDQRLMEEGHWDEANAEKQRLEEKQRSARREREKEAVKAASSPEEGRKTESEIVFSLWFEKIDDPVSGETLHIYKGGYWEAKEQGNWDLCSDIF</sequence>
<evidence type="ECO:0000256" key="8">
    <source>
        <dbReference type="RuleBase" id="RU003844"/>
    </source>
</evidence>
<evidence type="ECO:0000256" key="3">
    <source>
        <dbReference type="ARBA" id="ARBA00022448"/>
    </source>
</evidence>
<dbReference type="Pfam" id="PF01237">
    <property type="entry name" value="Oxysterol_BP"/>
    <property type="match status" value="1"/>
</dbReference>
<evidence type="ECO:0000256" key="7">
    <source>
        <dbReference type="ARBA" id="ARBA00023136"/>
    </source>
</evidence>
<protein>
    <recommendedName>
        <fullName evidence="9">Oxysterol-binding protein</fullName>
    </recommendedName>
</protein>
<reference evidence="13" key="2">
    <citation type="submission" date="2025-08" db="UniProtKB">
        <authorList>
            <consortium name="Ensembl"/>
        </authorList>
    </citation>
    <scope>IDENTIFICATION</scope>
</reference>
<dbReference type="Proteomes" id="UP000005207">
    <property type="component" value="Linkage group LG6"/>
</dbReference>
<accession>A0A669E5X1</accession>
<evidence type="ECO:0000313" key="13">
    <source>
        <dbReference type="Ensembl" id="ENSONIP00000068193.1"/>
    </source>
</evidence>
<feature type="domain" description="PH" evidence="12">
    <location>
        <begin position="38"/>
        <end position="131"/>
    </location>
</feature>
<dbReference type="InterPro" id="IPR001849">
    <property type="entry name" value="PH_domain"/>
</dbReference>
<feature type="region of interest" description="Disordered" evidence="11">
    <location>
        <begin position="652"/>
        <end position="710"/>
    </location>
</feature>
<evidence type="ECO:0000256" key="9">
    <source>
        <dbReference type="RuleBase" id="RU003845"/>
    </source>
</evidence>
<dbReference type="InterPro" id="IPR018494">
    <property type="entry name" value="Oxysterol-bd_CS"/>
</dbReference>
<comment type="subcellular location">
    <subcellularLocation>
        <location evidence="1">Membrane</location>
        <topology evidence="1">Peripheral membrane protein</topology>
    </subcellularLocation>
</comment>
<dbReference type="InterPro" id="IPR000648">
    <property type="entry name" value="Oxysterol-bd"/>
</dbReference>
<dbReference type="SMART" id="SM00233">
    <property type="entry name" value="PH"/>
    <property type="match status" value="1"/>
</dbReference>
<gene>
    <name evidence="13" type="primary">OSBP</name>
    <name evidence="13" type="synonym">LOC100694073</name>
</gene>
<dbReference type="Gene3D" id="2.30.29.30">
    <property type="entry name" value="Pleckstrin-homology domain (PH domain)/Phosphotyrosine-binding domain (PTB)"/>
    <property type="match status" value="1"/>
</dbReference>
<evidence type="ECO:0000256" key="2">
    <source>
        <dbReference type="ARBA" id="ARBA00008842"/>
    </source>
</evidence>
<evidence type="ECO:0000256" key="5">
    <source>
        <dbReference type="ARBA" id="ARBA00023055"/>
    </source>
</evidence>
<proteinExistence type="inferred from homology"/>
<dbReference type="GO" id="GO:0005886">
    <property type="term" value="C:plasma membrane"/>
    <property type="evidence" value="ECO:0007669"/>
    <property type="project" value="TreeGrafter"/>
</dbReference>
<dbReference type="GO" id="GO:0006869">
    <property type="term" value="P:lipid transport"/>
    <property type="evidence" value="ECO:0007669"/>
    <property type="project" value="UniProtKB-KW"/>
</dbReference>
<reference evidence="13" key="3">
    <citation type="submission" date="2025-09" db="UniProtKB">
        <authorList>
            <consortium name="Ensembl"/>
        </authorList>
    </citation>
    <scope>IDENTIFICATION</scope>
</reference>
<feature type="compositionally biased region" description="Basic and acidic residues" evidence="11">
    <location>
        <begin position="660"/>
        <end position="701"/>
    </location>
</feature>
<dbReference type="GeneTree" id="ENSGT00940000156164"/>
<evidence type="ECO:0000256" key="11">
    <source>
        <dbReference type="SAM" id="MobiDB-lite"/>
    </source>
</evidence>
<dbReference type="PANTHER" id="PTHR10972:SF205">
    <property type="entry name" value="OXYSTEROL-BINDING PROTEIN 1"/>
    <property type="match status" value="1"/>
</dbReference>
<dbReference type="InterPro" id="IPR011993">
    <property type="entry name" value="PH-like_dom_sf"/>
</dbReference>
<dbReference type="Gene3D" id="2.40.160.120">
    <property type="match status" value="1"/>
</dbReference>
<evidence type="ECO:0000259" key="12">
    <source>
        <dbReference type="PROSITE" id="PS50003"/>
    </source>
</evidence>
<dbReference type="InterPro" id="IPR037239">
    <property type="entry name" value="OSBP_sf"/>
</dbReference>
<evidence type="ECO:0000313" key="14">
    <source>
        <dbReference type="Proteomes" id="UP000005207"/>
    </source>
</evidence>
<evidence type="ECO:0000256" key="4">
    <source>
        <dbReference type="ARBA" id="ARBA00022553"/>
    </source>
</evidence>
<keyword evidence="5 9" id="KW-0445">Lipid transport</keyword>
<dbReference type="SUPFAM" id="SSF50729">
    <property type="entry name" value="PH domain-like"/>
    <property type="match status" value="1"/>
</dbReference>
<dbReference type="CDD" id="cd13284">
    <property type="entry name" value="PH_OSBP_ORP4"/>
    <property type="match status" value="1"/>
</dbReference>
<name>A0A669E5X1_ORENI</name>
<dbReference type="FunFam" id="2.30.29.30:FF:000074">
    <property type="entry name" value="Oxysterol-binding protein"/>
    <property type="match status" value="1"/>
</dbReference>
<keyword evidence="6" id="KW-0446">Lipid-binding</keyword>
<organism evidence="13 14">
    <name type="scientific">Oreochromis niloticus</name>
    <name type="common">Nile tilapia</name>
    <name type="synonym">Tilapia nilotica</name>
    <dbReference type="NCBI Taxonomy" id="8128"/>
    <lineage>
        <taxon>Eukaryota</taxon>
        <taxon>Metazoa</taxon>
        <taxon>Chordata</taxon>
        <taxon>Craniata</taxon>
        <taxon>Vertebrata</taxon>
        <taxon>Euteleostomi</taxon>
        <taxon>Actinopterygii</taxon>
        <taxon>Neopterygii</taxon>
        <taxon>Teleostei</taxon>
        <taxon>Neoteleostei</taxon>
        <taxon>Acanthomorphata</taxon>
        <taxon>Ovalentaria</taxon>
        <taxon>Cichlomorphae</taxon>
        <taxon>Cichliformes</taxon>
        <taxon>Cichlidae</taxon>
        <taxon>African cichlids</taxon>
        <taxon>Pseudocrenilabrinae</taxon>
        <taxon>Oreochromini</taxon>
        <taxon>Oreochromis</taxon>
    </lineage>
</organism>
<dbReference type="PROSITE" id="PS50003">
    <property type="entry name" value="PH_DOMAIN"/>
    <property type="match status" value="1"/>
</dbReference>
<dbReference type="PROSITE" id="PS01013">
    <property type="entry name" value="OSBP"/>
    <property type="match status" value="1"/>
</dbReference>
<keyword evidence="14" id="KW-1185">Reference proteome</keyword>
<feature type="coiled-coil region" evidence="10">
    <location>
        <begin position="245"/>
        <end position="279"/>
    </location>
</feature>
<comment type="similarity">
    <text evidence="2 8">Belongs to the OSBP family.</text>
</comment>
<dbReference type="AlphaFoldDB" id="A0A669E5X1"/>
<dbReference type="GO" id="GO:0005829">
    <property type="term" value="C:cytosol"/>
    <property type="evidence" value="ECO:0007669"/>
    <property type="project" value="TreeGrafter"/>
</dbReference>
<dbReference type="GO" id="GO:0032934">
    <property type="term" value="F:sterol binding"/>
    <property type="evidence" value="ECO:0007669"/>
    <property type="project" value="TreeGrafter"/>
</dbReference>
<keyword evidence="7" id="KW-0472">Membrane</keyword>
<dbReference type="Ensembl" id="ENSONIT00000071089.1">
    <property type="protein sequence ID" value="ENSONIP00000068193.1"/>
    <property type="gene ID" value="ENSONIG00000010146.2"/>
</dbReference>
<reference evidence="14" key="1">
    <citation type="submission" date="2012-01" db="EMBL/GenBank/DDBJ databases">
        <title>The Genome Sequence of Oreochromis niloticus (Nile Tilapia).</title>
        <authorList>
            <consortium name="Broad Institute Genome Assembly Team"/>
            <consortium name="Broad Institute Sequencing Platform"/>
            <person name="Di Palma F."/>
            <person name="Johnson J."/>
            <person name="Lander E.S."/>
            <person name="Lindblad-Toh K."/>
        </authorList>
    </citation>
    <scope>NUCLEOTIDE SEQUENCE [LARGE SCALE GENOMIC DNA]</scope>
</reference>
<dbReference type="SUPFAM" id="SSF144000">
    <property type="entry name" value="Oxysterol-binding protein-like"/>
    <property type="match status" value="1"/>
</dbReference>
<dbReference type="Pfam" id="PF00169">
    <property type="entry name" value="PH"/>
    <property type="match status" value="1"/>
</dbReference>
<keyword evidence="3 9" id="KW-0813">Transport</keyword>
<dbReference type="GO" id="GO:0097038">
    <property type="term" value="C:perinuclear endoplasmic reticulum"/>
    <property type="evidence" value="ECO:0007669"/>
    <property type="project" value="TreeGrafter"/>
</dbReference>
<feature type="region of interest" description="Disordered" evidence="11">
    <location>
        <begin position="140"/>
        <end position="162"/>
    </location>
</feature>
<dbReference type="PANTHER" id="PTHR10972">
    <property type="entry name" value="OXYSTEROL-BINDING PROTEIN-RELATED"/>
    <property type="match status" value="1"/>
</dbReference>
<keyword evidence="4" id="KW-0597">Phosphoprotein</keyword>
<evidence type="ECO:0000256" key="10">
    <source>
        <dbReference type="SAM" id="Coils"/>
    </source>
</evidence>
<dbReference type="FunFam" id="2.40.160.120:FF:000003">
    <property type="entry name" value="Oxysterol-binding protein"/>
    <property type="match status" value="1"/>
</dbReference>
<keyword evidence="10" id="KW-0175">Coiled coil</keyword>